<keyword evidence="3 6" id="KW-0479">Metal-binding</keyword>
<dbReference type="Pfam" id="PF04055">
    <property type="entry name" value="Radical_SAM"/>
    <property type="match status" value="1"/>
</dbReference>
<dbReference type="PANTHER" id="PTHR30352:SF5">
    <property type="entry name" value="PYRUVATE FORMATE-LYASE 1-ACTIVATING ENZYME"/>
    <property type="match status" value="1"/>
</dbReference>
<dbReference type="OrthoDB" id="9778883at2"/>
<feature type="binding site" evidence="6">
    <location>
        <position position="88"/>
    </location>
    <ligand>
        <name>[4Fe-4S] cluster</name>
        <dbReference type="ChEBI" id="CHEBI:49883"/>
        <note>4Fe-4S-S-AdoMet</note>
    </ligand>
</feature>
<keyword evidence="4 6" id="KW-0408">Iron</keyword>
<evidence type="ECO:0000259" key="7">
    <source>
        <dbReference type="PROSITE" id="PS51918"/>
    </source>
</evidence>
<gene>
    <name evidence="8" type="ORF">Dpo_1c00890</name>
</gene>
<dbReference type="RefSeq" id="WP_006963543.1">
    <property type="nucleotide sequence ID" value="NZ_APJX01000001.1"/>
</dbReference>
<dbReference type="GO" id="GO:0043365">
    <property type="term" value="F:[formate-C-acetyltransferase]-activating enzyme activity"/>
    <property type="evidence" value="ECO:0007669"/>
    <property type="project" value="UniProtKB-EC"/>
</dbReference>
<dbReference type="SMART" id="SM00729">
    <property type="entry name" value="Elp3"/>
    <property type="match status" value="1"/>
</dbReference>
<evidence type="ECO:0000313" key="8">
    <source>
        <dbReference type="EMBL" id="EMS80958.1"/>
    </source>
</evidence>
<sequence length="336" mass="37368">MEAYLYDKLKNSRVRCRTCCHFCVLEPGHRGLCGVRENQDGRLMVLNYDKIIAHSVDPIEKKPIFHLKPGSRSYSIATMGCNFTCRFCQNADIAQISSEPGTRIMGRPMAPEQIVDNALAAGCQSIAYTYTEPSVFFELALDTARLAKDKGLFNIFVTNGYMSPDLIRQVAPYLDAANVDLKAFDDGFYQTFCNTRLTPVKENLKRLKRAGVWVEVTTLVIPGLNDDPEELTALAGFIADDLGPDTPWHVSRFHPTHRMTDRGPTPADTVEKAWDIGKKAGLYYVYVGNLPGSSHQHTQCPHCDATVVERRGYDIVNHIKENGICPGCGALISGIY</sequence>
<dbReference type="EC" id="1.97.1.4" evidence="8"/>
<feature type="binding site" evidence="6">
    <location>
        <position position="85"/>
    </location>
    <ligand>
        <name>[4Fe-4S] cluster</name>
        <dbReference type="ChEBI" id="CHEBI:49883"/>
        <note>4Fe-4S-S-AdoMet</note>
    </ligand>
</feature>
<feature type="binding site" evidence="6">
    <location>
        <position position="81"/>
    </location>
    <ligand>
        <name>[4Fe-4S] cluster</name>
        <dbReference type="ChEBI" id="CHEBI:49883"/>
        <note>4Fe-4S-S-AdoMet</note>
    </ligand>
</feature>
<dbReference type="SUPFAM" id="SSF102114">
    <property type="entry name" value="Radical SAM enzymes"/>
    <property type="match status" value="1"/>
</dbReference>
<dbReference type="InterPro" id="IPR034457">
    <property type="entry name" value="Organic_radical-activating"/>
</dbReference>
<keyword evidence="2 6" id="KW-0949">S-adenosyl-L-methionine</keyword>
<evidence type="ECO:0000256" key="3">
    <source>
        <dbReference type="ARBA" id="ARBA00022723"/>
    </source>
</evidence>
<dbReference type="PATRIC" id="fig|1286635.3.peg.101"/>
<organism evidence="8 9">
    <name type="scientific">Desulfotignum phosphitoxidans DSM 13687</name>
    <dbReference type="NCBI Taxonomy" id="1286635"/>
    <lineage>
        <taxon>Bacteria</taxon>
        <taxon>Pseudomonadati</taxon>
        <taxon>Thermodesulfobacteriota</taxon>
        <taxon>Desulfobacteria</taxon>
        <taxon>Desulfobacterales</taxon>
        <taxon>Desulfobacteraceae</taxon>
        <taxon>Desulfotignum</taxon>
    </lineage>
</organism>
<evidence type="ECO:0000256" key="6">
    <source>
        <dbReference type="PIRSR" id="PIRSR004869-50"/>
    </source>
</evidence>
<dbReference type="SFLD" id="SFLDG01101">
    <property type="entry name" value="Uncharacterised_Radical_SAM_Su"/>
    <property type="match status" value="1"/>
</dbReference>
<keyword evidence="1" id="KW-0004">4Fe-4S</keyword>
<keyword evidence="8" id="KW-0670">Pyruvate</keyword>
<dbReference type="PIRSF" id="PIRSF004869">
    <property type="entry name" value="PflX_prd"/>
    <property type="match status" value="1"/>
</dbReference>
<dbReference type="InterPro" id="IPR013785">
    <property type="entry name" value="Aldolase_TIM"/>
</dbReference>
<evidence type="ECO:0000256" key="4">
    <source>
        <dbReference type="ARBA" id="ARBA00023004"/>
    </source>
</evidence>
<comment type="cofactor">
    <cofactor evidence="6">
        <name>[4Fe-4S] cluster</name>
        <dbReference type="ChEBI" id="CHEBI:49883"/>
    </cofactor>
    <text evidence="6">Binds 1 [4Fe-4S] cluster. The cluster is coordinated with 3 cysteines and an exchangeable S-adenosyl-L-methionine.</text>
</comment>
<keyword evidence="9" id="KW-1185">Reference proteome</keyword>
<reference evidence="8 9" key="1">
    <citation type="journal article" date="2013" name="Genome Announc.">
        <title>Draft Genome Sequence of Desulfotignum phosphitoxidans DSM 13687 Strain FiPS-3.</title>
        <authorList>
            <person name="Poehlein A."/>
            <person name="Daniel R."/>
            <person name="Simeonova D.D."/>
        </authorList>
    </citation>
    <scope>NUCLEOTIDE SEQUENCE [LARGE SCALE GENOMIC DNA]</scope>
    <source>
        <strain evidence="8 9">DSM 13687</strain>
    </source>
</reference>
<name>S0G0P8_9BACT</name>
<keyword evidence="8" id="KW-0560">Oxidoreductase</keyword>
<accession>S0G0P8</accession>
<dbReference type="GO" id="GO:0016829">
    <property type="term" value="F:lyase activity"/>
    <property type="evidence" value="ECO:0007669"/>
    <property type="project" value="UniProtKB-KW"/>
</dbReference>
<dbReference type="InterPro" id="IPR016431">
    <property type="entry name" value="Pyrv-formate_lyase-activ_prd"/>
</dbReference>
<proteinExistence type="predicted"/>
<keyword evidence="8" id="KW-0456">Lyase</keyword>
<dbReference type="PANTHER" id="PTHR30352">
    <property type="entry name" value="PYRUVATE FORMATE-LYASE-ACTIVATING ENZYME"/>
    <property type="match status" value="1"/>
</dbReference>
<dbReference type="SFLD" id="SFLDS00029">
    <property type="entry name" value="Radical_SAM"/>
    <property type="match status" value="1"/>
</dbReference>
<dbReference type="AlphaFoldDB" id="S0G0P8"/>
<dbReference type="InterPro" id="IPR058240">
    <property type="entry name" value="rSAM_sf"/>
</dbReference>
<dbReference type="CDD" id="cd01335">
    <property type="entry name" value="Radical_SAM"/>
    <property type="match status" value="1"/>
</dbReference>
<dbReference type="Proteomes" id="UP000014216">
    <property type="component" value="Unassembled WGS sequence"/>
</dbReference>
<dbReference type="InterPro" id="IPR007197">
    <property type="entry name" value="rSAM"/>
</dbReference>
<evidence type="ECO:0000313" key="9">
    <source>
        <dbReference type="Proteomes" id="UP000014216"/>
    </source>
</evidence>
<feature type="domain" description="Radical SAM core" evidence="7">
    <location>
        <begin position="66"/>
        <end position="283"/>
    </location>
</feature>
<evidence type="ECO:0000256" key="2">
    <source>
        <dbReference type="ARBA" id="ARBA00022691"/>
    </source>
</evidence>
<evidence type="ECO:0000256" key="5">
    <source>
        <dbReference type="ARBA" id="ARBA00023014"/>
    </source>
</evidence>
<dbReference type="EMBL" id="APJX01000001">
    <property type="protein sequence ID" value="EMS80958.1"/>
    <property type="molecule type" value="Genomic_DNA"/>
</dbReference>
<comment type="caution">
    <text evidence="8">The sequence shown here is derived from an EMBL/GenBank/DDBJ whole genome shotgun (WGS) entry which is preliminary data.</text>
</comment>
<dbReference type="InterPro" id="IPR027596">
    <property type="entry name" value="AmmeMemoSam_rS"/>
</dbReference>
<dbReference type="GO" id="GO:0051539">
    <property type="term" value="F:4 iron, 4 sulfur cluster binding"/>
    <property type="evidence" value="ECO:0007669"/>
    <property type="project" value="UniProtKB-KW"/>
</dbReference>
<dbReference type="InterPro" id="IPR006638">
    <property type="entry name" value="Elp3/MiaA/NifB-like_rSAM"/>
</dbReference>
<protein>
    <submittedName>
        <fullName evidence="8">Pyruvate-formate lyase-activating enzyme</fullName>
        <ecNumber evidence="8">1.97.1.4</ecNumber>
    </submittedName>
</protein>
<dbReference type="PROSITE" id="PS51918">
    <property type="entry name" value="RADICAL_SAM"/>
    <property type="match status" value="1"/>
</dbReference>
<keyword evidence="5 6" id="KW-0411">Iron-sulfur</keyword>
<dbReference type="Gene3D" id="3.20.20.70">
    <property type="entry name" value="Aldolase class I"/>
    <property type="match status" value="1"/>
</dbReference>
<dbReference type="GO" id="GO:0046872">
    <property type="term" value="F:metal ion binding"/>
    <property type="evidence" value="ECO:0007669"/>
    <property type="project" value="UniProtKB-KW"/>
</dbReference>
<dbReference type="NCBIfam" id="TIGR04337">
    <property type="entry name" value="AmmeMemoSam_rS"/>
    <property type="match status" value="1"/>
</dbReference>
<evidence type="ECO:0000256" key="1">
    <source>
        <dbReference type="ARBA" id="ARBA00022485"/>
    </source>
</evidence>